<dbReference type="Gene3D" id="1.10.238.10">
    <property type="entry name" value="EF-hand"/>
    <property type="match status" value="1"/>
</dbReference>
<keyword evidence="5" id="KW-0285">Flavoprotein</keyword>
<evidence type="ECO:0000256" key="6">
    <source>
        <dbReference type="ARBA" id="ARBA00022692"/>
    </source>
</evidence>
<dbReference type="EMBL" id="KB870810">
    <property type="protein sequence ID" value="EOA22807.1"/>
    <property type="molecule type" value="Genomic_DNA"/>
</dbReference>
<evidence type="ECO:0000256" key="10">
    <source>
        <dbReference type="ARBA" id="ARBA00022837"/>
    </source>
</evidence>
<keyword evidence="9" id="KW-0274">FAD</keyword>
<evidence type="ECO:0000256" key="17">
    <source>
        <dbReference type="SAM" id="Phobius"/>
    </source>
</evidence>
<feature type="transmembrane region" description="Helical" evidence="17">
    <location>
        <begin position="372"/>
        <end position="391"/>
    </location>
</feature>
<dbReference type="CDD" id="cd06186">
    <property type="entry name" value="NOX_Duox_like_FAD_NADP"/>
    <property type="match status" value="1"/>
</dbReference>
<evidence type="ECO:0000256" key="5">
    <source>
        <dbReference type="ARBA" id="ARBA00022630"/>
    </source>
</evidence>
<keyword evidence="12 17" id="KW-1133">Transmembrane helix</keyword>
<dbReference type="GO" id="GO:0004601">
    <property type="term" value="F:peroxidase activity"/>
    <property type="evidence" value="ECO:0007669"/>
    <property type="project" value="UniProtKB-KW"/>
</dbReference>
<dbReference type="Proteomes" id="UP000029121">
    <property type="component" value="Unassembled WGS sequence"/>
</dbReference>
<comment type="subcellular location">
    <subcellularLocation>
        <location evidence="1">Membrane</location>
        <topology evidence="1">Multi-pass membrane protein</topology>
    </subcellularLocation>
</comment>
<organism evidence="19 20">
    <name type="scientific">Capsella rubella</name>
    <dbReference type="NCBI Taxonomy" id="81985"/>
    <lineage>
        <taxon>Eukaryota</taxon>
        <taxon>Viridiplantae</taxon>
        <taxon>Streptophyta</taxon>
        <taxon>Embryophyta</taxon>
        <taxon>Tracheophyta</taxon>
        <taxon>Spermatophyta</taxon>
        <taxon>Magnoliopsida</taxon>
        <taxon>eudicotyledons</taxon>
        <taxon>Gunneridae</taxon>
        <taxon>Pentapetalae</taxon>
        <taxon>rosids</taxon>
        <taxon>malvids</taxon>
        <taxon>Brassicales</taxon>
        <taxon>Brassicaceae</taxon>
        <taxon>Camelineae</taxon>
        <taxon>Capsella</taxon>
    </lineage>
</organism>
<evidence type="ECO:0000256" key="11">
    <source>
        <dbReference type="ARBA" id="ARBA00022857"/>
    </source>
</evidence>
<dbReference type="Pfam" id="PF01794">
    <property type="entry name" value="Ferric_reduct"/>
    <property type="match status" value="1"/>
</dbReference>
<evidence type="ECO:0000256" key="2">
    <source>
        <dbReference type="ARBA" id="ARBA00007975"/>
    </source>
</evidence>
<evidence type="ECO:0000256" key="15">
    <source>
        <dbReference type="ARBA" id="ARBA00055023"/>
    </source>
</evidence>
<dbReference type="OrthoDB" id="167398at2759"/>
<sequence length="938" mass="106905">MSISFSGGTQDEDRWGSDLASAGEFTSSSPSLPITAPYSPSSFGEELVEVTIEFPSGVLLNIDSVTTTDPEITSCSASNNSGSRSRSLGWSASSSHRISELTVEKAKKFSRDLKQKLHKISLGYSSRSAPEPVVPNVSEVTDHALLCRSLTQRFTNRIGLCTQRAIHGLKFISSKDNGIANWRQVQDNFVNLSKDGYISRSDFADCIGMENENSKEFAEELFDAMCRRRRLIVDKINLQELYEFWYQITDESFDSRLQIFFNMVKNGDGRITENEVKEIIILSASANNLSRLRQRAEEYAALIMEELSPDGLHSQYIELKDLEMLLLEKDISHSNSQPFSQTSRALSQNLKDTRWGISRSLLYSLQDNWKRIWVLTLWLVIMAWLFMWKCVQYKRKDAFHVMGYCLVVAKGAAETLKFNMALILLPVCRNTITYLRSTTMSYALPFDDCINFHKTISIAIIMAMLLHSCSHLACDFPRILTSTEADYKRYLVHYFGVTKPTYFDLVNTPVGITGFIMVTFMLIAFTLASRRCRRNLTKLPKPFDKLTGYNAFWYSHHLLLMVYVLLVIHGVSLYLEHKWYRKTIWIYLSVPVLLYVGERILRFFRSRLYTVDICKVVIYPGNVIVLRMSKPTSFDYKSGQYIFVQCPAVSKFEWHPFSITSSPGDDYLSIHIRQLGDWTEGIKKAFSVVCQAPEAGKSGLLRADGPIQRSLPELLIDGPYGAPAQDHWKYDVVLLVGLGIGATPFISILRDLLNNIVKQHEQAECISGSCSNSNISSDHSSSCLNSESRNRSPQNQRKTLMTKNAYFYWVTREQGSFDWFKEIMNEIADLDIKGVIEMHNYLTSVYEEGDTRSTLLTMIQTLNHAKNGVDIFSGTKVRTHFGRPKWKKVLSKISSKHRNARIGVFYCGVPSLGKELSTLCHEFNQTGCSRFEFHKEQF</sequence>
<feature type="region of interest" description="Disordered" evidence="16">
    <location>
        <begin position="1"/>
        <end position="33"/>
    </location>
</feature>
<keyword evidence="14 17" id="KW-0472">Membrane</keyword>
<dbReference type="Pfam" id="PF08030">
    <property type="entry name" value="NAD_binding_6"/>
    <property type="match status" value="1"/>
</dbReference>
<dbReference type="Gene3D" id="3.40.50.80">
    <property type="entry name" value="Nucleotide-binding domain of ferredoxin-NADP reductase (FNR) module"/>
    <property type="match status" value="1"/>
</dbReference>
<dbReference type="PRINTS" id="PR00466">
    <property type="entry name" value="GP91PHOX"/>
</dbReference>
<evidence type="ECO:0000256" key="4">
    <source>
        <dbReference type="ARBA" id="ARBA00022559"/>
    </source>
</evidence>
<gene>
    <name evidence="19" type="ORF">CARUB_v10003524mg</name>
</gene>
<feature type="compositionally biased region" description="Polar residues" evidence="16">
    <location>
        <begin position="24"/>
        <end position="33"/>
    </location>
</feature>
<dbReference type="FunFam" id="2.40.30.10:FF:000120">
    <property type="entry name" value="Respiratory burst oxidase homolog protein C"/>
    <property type="match status" value="1"/>
</dbReference>
<dbReference type="FunFam" id="3.40.50.80:FF:000007">
    <property type="entry name" value="Respiratory burst oxidase protein A"/>
    <property type="match status" value="1"/>
</dbReference>
<dbReference type="GO" id="GO:0046872">
    <property type="term" value="F:metal ion binding"/>
    <property type="evidence" value="ECO:0007669"/>
    <property type="project" value="UniProtKB-KW"/>
</dbReference>
<dbReference type="KEGG" id="crb:17882775"/>
<evidence type="ECO:0000313" key="19">
    <source>
        <dbReference type="EMBL" id="EOA22807.1"/>
    </source>
</evidence>
<evidence type="ECO:0000256" key="3">
    <source>
        <dbReference type="ARBA" id="ARBA00011407"/>
    </source>
</evidence>
<dbReference type="InterPro" id="IPR017927">
    <property type="entry name" value="FAD-bd_FR_type"/>
</dbReference>
<proteinExistence type="inferred from homology"/>
<dbReference type="SUPFAM" id="SSF52343">
    <property type="entry name" value="Ferredoxin reductase-like, C-terminal NADP-linked domain"/>
    <property type="match status" value="1"/>
</dbReference>
<comment type="function">
    <text evidence="15">Calcium-dependent NADPH oxidase that generates superoxide.</text>
</comment>
<dbReference type="SFLD" id="SFLDG01169">
    <property type="entry name" value="NADPH_oxidase_subgroup_(NOX)"/>
    <property type="match status" value="1"/>
</dbReference>
<accession>R0FK22</accession>
<keyword evidence="8" id="KW-0677">Repeat</keyword>
<comment type="subunit">
    <text evidence="3">Monomer and homodimer.</text>
</comment>
<evidence type="ECO:0000259" key="18">
    <source>
        <dbReference type="PROSITE" id="PS51384"/>
    </source>
</evidence>
<dbReference type="GO" id="GO:0016174">
    <property type="term" value="F:NAD(P)H oxidase H2O2-forming activity"/>
    <property type="evidence" value="ECO:0007669"/>
    <property type="project" value="TreeGrafter"/>
</dbReference>
<dbReference type="SFLD" id="SFLDG01168">
    <property type="entry name" value="Ferric_reductase_subgroup_(FRE"/>
    <property type="match status" value="1"/>
</dbReference>
<feature type="transmembrane region" description="Helical" evidence="17">
    <location>
        <begin position="510"/>
        <end position="530"/>
    </location>
</feature>
<dbReference type="PANTHER" id="PTHR11972:SF150">
    <property type="entry name" value="RESPIRATORY BURST OXIDASE HOMOLOG PROTEIN I-RELATED"/>
    <property type="match status" value="1"/>
</dbReference>
<evidence type="ECO:0000256" key="9">
    <source>
        <dbReference type="ARBA" id="ARBA00022827"/>
    </source>
</evidence>
<dbReference type="AlphaFoldDB" id="R0FK22"/>
<dbReference type="Gene3D" id="2.40.30.10">
    <property type="entry name" value="Translation factors"/>
    <property type="match status" value="1"/>
</dbReference>
<reference evidence="20" key="1">
    <citation type="journal article" date="2013" name="Nat. Genet.">
        <title>The Capsella rubella genome and the genomic consequences of rapid mating system evolution.</title>
        <authorList>
            <person name="Slotte T."/>
            <person name="Hazzouri K.M."/>
            <person name="Agren J.A."/>
            <person name="Koenig D."/>
            <person name="Maumus F."/>
            <person name="Guo Y.L."/>
            <person name="Steige K."/>
            <person name="Platts A.E."/>
            <person name="Escobar J.S."/>
            <person name="Newman L.K."/>
            <person name="Wang W."/>
            <person name="Mandakova T."/>
            <person name="Vello E."/>
            <person name="Smith L.M."/>
            <person name="Henz S.R."/>
            <person name="Steffen J."/>
            <person name="Takuno S."/>
            <person name="Brandvain Y."/>
            <person name="Coop G."/>
            <person name="Andolfatto P."/>
            <person name="Hu T.T."/>
            <person name="Blanchette M."/>
            <person name="Clark R.M."/>
            <person name="Quesneville H."/>
            <person name="Nordborg M."/>
            <person name="Gaut B.S."/>
            <person name="Lysak M.A."/>
            <person name="Jenkins J."/>
            <person name="Grimwood J."/>
            <person name="Chapman J."/>
            <person name="Prochnik S."/>
            <person name="Shu S."/>
            <person name="Rokhsar D."/>
            <person name="Schmutz J."/>
            <person name="Weigel D."/>
            <person name="Wright S.I."/>
        </authorList>
    </citation>
    <scope>NUCLEOTIDE SEQUENCE [LARGE SCALE GENOMIC DNA]</scope>
    <source>
        <strain evidence="20">cv. Monte Gargano</strain>
    </source>
</reference>
<dbReference type="Pfam" id="PF08022">
    <property type="entry name" value="FAD_binding_8"/>
    <property type="match status" value="1"/>
</dbReference>
<dbReference type="GO" id="GO:0005886">
    <property type="term" value="C:plasma membrane"/>
    <property type="evidence" value="ECO:0007669"/>
    <property type="project" value="TreeGrafter"/>
</dbReference>
<evidence type="ECO:0000256" key="8">
    <source>
        <dbReference type="ARBA" id="ARBA00022737"/>
    </source>
</evidence>
<dbReference type="SFLD" id="SFLDS00052">
    <property type="entry name" value="Ferric_Reductase_Domain"/>
    <property type="match status" value="1"/>
</dbReference>
<dbReference type="InterPro" id="IPR011992">
    <property type="entry name" value="EF-hand-dom_pair"/>
</dbReference>
<dbReference type="PANTHER" id="PTHR11972">
    <property type="entry name" value="NADPH OXIDASE"/>
    <property type="match status" value="1"/>
</dbReference>
<evidence type="ECO:0000256" key="12">
    <source>
        <dbReference type="ARBA" id="ARBA00022989"/>
    </source>
</evidence>
<dbReference type="InterPro" id="IPR013112">
    <property type="entry name" value="FAD-bd_8"/>
</dbReference>
<dbReference type="eggNOG" id="KOG0039">
    <property type="taxonomic scope" value="Eukaryota"/>
</dbReference>
<dbReference type="InterPro" id="IPR050369">
    <property type="entry name" value="RBOH/FRE"/>
</dbReference>
<name>R0FK22_9BRAS</name>
<dbReference type="InterPro" id="IPR013121">
    <property type="entry name" value="Fe_red_NAD-bd_6"/>
</dbReference>
<evidence type="ECO:0000313" key="20">
    <source>
        <dbReference type="Proteomes" id="UP000029121"/>
    </source>
</evidence>
<evidence type="ECO:0000256" key="16">
    <source>
        <dbReference type="SAM" id="MobiDB-lite"/>
    </source>
</evidence>
<keyword evidence="13" id="KW-0560">Oxidoreductase</keyword>
<dbReference type="InterPro" id="IPR000778">
    <property type="entry name" value="Cyt_b245_heavy_chain"/>
</dbReference>
<keyword evidence="11" id="KW-0521">NADP</keyword>
<dbReference type="InterPro" id="IPR017938">
    <property type="entry name" value="Riboflavin_synthase-like_b-brl"/>
</dbReference>
<dbReference type="InterPro" id="IPR013623">
    <property type="entry name" value="NADPH_Ox"/>
</dbReference>
<evidence type="ECO:0000256" key="7">
    <source>
        <dbReference type="ARBA" id="ARBA00022723"/>
    </source>
</evidence>
<keyword evidence="4" id="KW-0575">Peroxidase</keyword>
<evidence type="ECO:0000256" key="13">
    <source>
        <dbReference type="ARBA" id="ARBA00023002"/>
    </source>
</evidence>
<keyword evidence="6 17" id="KW-0812">Transmembrane</keyword>
<evidence type="ECO:0000256" key="1">
    <source>
        <dbReference type="ARBA" id="ARBA00004141"/>
    </source>
</evidence>
<keyword evidence="10" id="KW-0106">Calcium</keyword>
<feature type="domain" description="FAD-binding FR-type" evidence="18">
    <location>
        <begin position="606"/>
        <end position="726"/>
    </location>
</feature>
<dbReference type="SUPFAM" id="SSF47473">
    <property type="entry name" value="EF-hand"/>
    <property type="match status" value="1"/>
</dbReference>
<dbReference type="SUPFAM" id="SSF63380">
    <property type="entry name" value="Riboflavin synthase domain-like"/>
    <property type="match status" value="1"/>
</dbReference>
<dbReference type="PROSITE" id="PS51384">
    <property type="entry name" value="FAD_FR"/>
    <property type="match status" value="1"/>
</dbReference>
<feature type="transmembrane region" description="Helical" evidence="17">
    <location>
        <begin position="584"/>
        <end position="601"/>
    </location>
</feature>
<keyword evidence="20" id="KW-1185">Reference proteome</keyword>
<evidence type="ECO:0000256" key="14">
    <source>
        <dbReference type="ARBA" id="ARBA00023136"/>
    </source>
</evidence>
<dbReference type="InterPro" id="IPR013130">
    <property type="entry name" value="Fe3_Rdtase_TM_dom"/>
</dbReference>
<dbReference type="STRING" id="81985.R0FK22"/>
<protein>
    <recommendedName>
        <fullName evidence="18">FAD-binding FR-type domain-containing protein</fullName>
    </recommendedName>
</protein>
<keyword evidence="7" id="KW-0479">Metal-binding</keyword>
<feature type="transmembrane region" description="Helical" evidence="17">
    <location>
        <begin position="551"/>
        <end position="572"/>
    </location>
</feature>
<dbReference type="Pfam" id="PF08414">
    <property type="entry name" value="NADPH_Ox"/>
    <property type="match status" value="1"/>
</dbReference>
<comment type="similarity">
    <text evidence="2">Belongs to the RBOH (TC 5.B.1.3) family.</text>
</comment>
<dbReference type="InterPro" id="IPR039261">
    <property type="entry name" value="FNR_nucleotide-bd"/>
</dbReference>